<evidence type="ECO:0000256" key="2">
    <source>
        <dbReference type="ARBA" id="ARBA00022692"/>
    </source>
</evidence>
<dbReference type="InterPro" id="IPR019734">
    <property type="entry name" value="TPR_rpt"/>
</dbReference>
<dbReference type="Pfam" id="PF13432">
    <property type="entry name" value="TPR_16"/>
    <property type="match status" value="1"/>
</dbReference>
<evidence type="ECO:0000256" key="7">
    <source>
        <dbReference type="ARBA" id="ARBA00038030"/>
    </source>
</evidence>
<dbReference type="PANTHER" id="PTHR46208">
    <property type="entry name" value="MITOCHONDRIAL IMPORT RECEPTOR SUBUNIT TOM70"/>
    <property type="match status" value="1"/>
</dbReference>
<reference evidence="9 10" key="1">
    <citation type="submission" date="2015-03" db="EMBL/GenBank/DDBJ databases">
        <title>Genome assembly of Sandaracinus amylolyticus DSM 53668.</title>
        <authorList>
            <person name="Sharma G."/>
            <person name="Subramanian S."/>
        </authorList>
    </citation>
    <scope>NUCLEOTIDE SEQUENCE [LARGE SCALE GENOMIC DNA]</scope>
    <source>
        <strain evidence="9 10">DSM 53668</strain>
    </source>
</reference>
<keyword evidence="6" id="KW-0472">Membrane</keyword>
<evidence type="ECO:0000256" key="1">
    <source>
        <dbReference type="ARBA" id="ARBA00004167"/>
    </source>
</evidence>
<dbReference type="Gene3D" id="3.30.2010.20">
    <property type="match status" value="1"/>
</dbReference>
<evidence type="ECO:0000256" key="6">
    <source>
        <dbReference type="ARBA" id="ARBA00023136"/>
    </source>
</evidence>
<evidence type="ECO:0000313" key="9">
    <source>
        <dbReference type="EMBL" id="AKF07243.1"/>
    </source>
</evidence>
<dbReference type="Pfam" id="PF07719">
    <property type="entry name" value="TPR_2"/>
    <property type="match status" value="1"/>
</dbReference>
<dbReference type="KEGG" id="samy:DB32_004392"/>
<organism evidence="9 10">
    <name type="scientific">Sandaracinus amylolyticus</name>
    <dbReference type="NCBI Taxonomy" id="927083"/>
    <lineage>
        <taxon>Bacteria</taxon>
        <taxon>Pseudomonadati</taxon>
        <taxon>Myxococcota</taxon>
        <taxon>Polyangia</taxon>
        <taxon>Polyangiales</taxon>
        <taxon>Sandaracinaceae</taxon>
        <taxon>Sandaracinus</taxon>
    </lineage>
</organism>
<evidence type="ECO:0000256" key="3">
    <source>
        <dbReference type="ARBA" id="ARBA00022737"/>
    </source>
</evidence>
<comment type="subcellular location">
    <subcellularLocation>
        <location evidence="1">Membrane</location>
        <topology evidence="1">Single-pass membrane protein</topology>
    </subcellularLocation>
</comment>
<dbReference type="GO" id="GO:0016020">
    <property type="term" value="C:membrane"/>
    <property type="evidence" value="ECO:0007669"/>
    <property type="project" value="UniProtKB-SubCell"/>
</dbReference>
<evidence type="ECO:0000256" key="5">
    <source>
        <dbReference type="ARBA" id="ARBA00022989"/>
    </source>
</evidence>
<keyword evidence="4 8" id="KW-0802">TPR repeat</keyword>
<dbReference type="CDD" id="cd12927">
    <property type="entry name" value="MMP_TTHA0227_like"/>
    <property type="match status" value="1"/>
</dbReference>
<evidence type="ECO:0000256" key="8">
    <source>
        <dbReference type="PROSITE-ProRule" id="PRU00339"/>
    </source>
</evidence>
<protein>
    <submittedName>
        <fullName evidence="9">4Fe-4S ferredoxin, iron-sulfur binding protein</fullName>
    </submittedName>
</protein>
<dbReference type="SUPFAM" id="SSF48452">
    <property type="entry name" value="TPR-like"/>
    <property type="match status" value="1"/>
</dbReference>
<keyword evidence="10" id="KW-1185">Reference proteome</keyword>
<keyword evidence="2" id="KW-0812">Transmembrane</keyword>
<dbReference type="STRING" id="927083.DB32_004392"/>
<dbReference type="InterPro" id="IPR038555">
    <property type="entry name" value="Zincin_1_sf"/>
</dbReference>
<dbReference type="EMBL" id="CP011125">
    <property type="protein sequence ID" value="AKF07243.1"/>
    <property type="molecule type" value="Genomic_DNA"/>
</dbReference>
<dbReference type="InterPro" id="IPR011990">
    <property type="entry name" value="TPR-like_helical_dom_sf"/>
</dbReference>
<dbReference type="SUPFAM" id="SSF55486">
    <property type="entry name" value="Metalloproteases ('zincins'), catalytic domain"/>
    <property type="match status" value="1"/>
</dbReference>
<dbReference type="PROSITE" id="PS50005">
    <property type="entry name" value="TPR"/>
    <property type="match status" value="1"/>
</dbReference>
<name>A0A0F6W4G5_9BACT</name>
<comment type="similarity">
    <text evidence="7">Belongs to the Tom70 family.</text>
</comment>
<dbReference type="Gene3D" id="1.25.40.10">
    <property type="entry name" value="Tetratricopeptide repeat domain"/>
    <property type="match status" value="2"/>
</dbReference>
<evidence type="ECO:0000313" key="10">
    <source>
        <dbReference type="Proteomes" id="UP000034883"/>
    </source>
</evidence>
<dbReference type="SMART" id="SM00028">
    <property type="entry name" value="TPR"/>
    <property type="match status" value="3"/>
</dbReference>
<feature type="repeat" description="TPR" evidence="8">
    <location>
        <begin position="38"/>
        <end position="71"/>
    </location>
</feature>
<dbReference type="Proteomes" id="UP000034883">
    <property type="component" value="Chromosome"/>
</dbReference>
<dbReference type="PANTHER" id="PTHR46208:SF1">
    <property type="entry name" value="MITOCHONDRIAL IMPORT RECEPTOR SUBUNIT TOM70"/>
    <property type="match status" value="1"/>
</dbReference>
<accession>A0A0F6W4G5</accession>
<dbReference type="AlphaFoldDB" id="A0A0F6W4G5"/>
<gene>
    <name evidence="9" type="ORF">DB32_004392</name>
</gene>
<keyword evidence="3" id="KW-0677">Repeat</keyword>
<evidence type="ECO:0000256" key="4">
    <source>
        <dbReference type="ARBA" id="ARBA00022803"/>
    </source>
</evidence>
<dbReference type="InterPro" id="IPR013105">
    <property type="entry name" value="TPR_2"/>
</dbReference>
<sequence length="333" mass="36404">MDQLSAHLDRAWDLVSRGDFSGAMRSAEKSLEIDPDSPEVHNLMGYIRAQEGHAEEALEHYERAIELDESFVEAMLNAAEVCIHPLQDWDGAIARIESALDWIEDPEEQADAMLLKIDALLGKGDRAGAAVVVNALPEGPFESAGIAFSIGRARFETGDVRGAEPWLRRAIEKETRHAEAHYYLGLVLQERSDARGAALAFLHSRHAEVRGGAPAPMVSSETFERRVQSAIGRLRENVARVIEGALVIVGDVPGAEVVAEGVDPRIPVLLDDLGAEDEPPRAGRVFVYQRNVERIAAGPMELEEEIARSITEEVEHVFPEVAGAPATESEIQN</sequence>
<dbReference type="RefSeq" id="WP_053234526.1">
    <property type="nucleotide sequence ID" value="NZ_CP011125.1"/>
</dbReference>
<proteinExistence type="inferred from homology"/>
<keyword evidence="5" id="KW-1133">Transmembrane helix</keyword>